<dbReference type="InterPro" id="IPR003347">
    <property type="entry name" value="JmjC_dom"/>
</dbReference>
<evidence type="ECO:0000313" key="6">
    <source>
        <dbReference type="Proteomes" id="UP000694844"/>
    </source>
</evidence>
<evidence type="ECO:0000313" key="7">
    <source>
        <dbReference type="RefSeq" id="XP_022288659.1"/>
    </source>
</evidence>
<dbReference type="AlphaFoldDB" id="A0A8B8AFC5"/>
<dbReference type="PANTHER" id="PTHR12461:SF43">
    <property type="entry name" value="HSPB1-ASSOCIATED PROTEIN 1"/>
    <property type="match status" value="1"/>
</dbReference>
<comment type="subcellular location">
    <subcellularLocation>
        <location evidence="1">Cytoplasm</location>
    </subcellularLocation>
</comment>
<evidence type="ECO:0000259" key="5">
    <source>
        <dbReference type="PROSITE" id="PS51184"/>
    </source>
</evidence>
<dbReference type="PANTHER" id="PTHR12461">
    <property type="entry name" value="HYPOXIA-INDUCIBLE FACTOR 1 ALPHA INHIBITOR-RELATED"/>
    <property type="match status" value="1"/>
</dbReference>
<dbReference type="OrthoDB" id="47172at2759"/>
<dbReference type="SUPFAM" id="SSF51197">
    <property type="entry name" value="Clavaminate synthase-like"/>
    <property type="match status" value="1"/>
</dbReference>
<dbReference type="Pfam" id="PF13621">
    <property type="entry name" value="Cupin_8"/>
    <property type="match status" value="1"/>
</dbReference>
<keyword evidence="6" id="KW-1185">Reference proteome</keyword>
<keyword evidence="2" id="KW-0963">Cytoplasm</keyword>
<evidence type="ECO:0000256" key="4">
    <source>
        <dbReference type="SAM" id="MobiDB-lite"/>
    </source>
</evidence>
<evidence type="ECO:0000256" key="3">
    <source>
        <dbReference type="ARBA" id="ARBA00037342"/>
    </source>
</evidence>
<dbReference type="PROSITE" id="PS51184">
    <property type="entry name" value="JMJC"/>
    <property type="match status" value="1"/>
</dbReference>
<feature type="domain" description="JmjC" evidence="5">
    <location>
        <begin position="81"/>
        <end position="257"/>
    </location>
</feature>
<protein>
    <submittedName>
        <fullName evidence="7">HSPB1-associated protein 1 homolog</fullName>
    </submittedName>
</protein>
<dbReference type="FunFam" id="2.60.120.650:FF:000018">
    <property type="entry name" value="HSPB1-associated protein 1 homolog"/>
    <property type="match status" value="1"/>
</dbReference>
<evidence type="ECO:0000256" key="1">
    <source>
        <dbReference type="ARBA" id="ARBA00004496"/>
    </source>
</evidence>
<accession>A0A8B8AFC5</accession>
<evidence type="ECO:0000256" key="2">
    <source>
        <dbReference type="ARBA" id="ARBA00022490"/>
    </source>
</evidence>
<comment type="function">
    <text evidence="3">May play a role in cellular stress response.</text>
</comment>
<reference evidence="7" key="1">
    <citation type="submission" date="2025-08" db="UniProtKB">
        <authorList>
            <consortium name="RefSeq"/>
        </authorList>
    </citation>
    <scope>IDENTIFICATION</scope>
    <source>
        <tissue evidence="7">Whole sample</tissue>
    </source>
</reference>
<dbReference type="InterPro" id="IPR041667">
    <property type="entry name" value="Cupin_8"/>
</dbReference>
<dbReference type="SMART" id="SM00558">
    <property type="entry name" value="JmjC"/>
    <property type="match status" value="1"/>
</dbReference>
<feature type="region of interest" description="Disordered" evidence="4">
    <location>
        <begin position="428"/>
        <end position="449"/>
    </location>
</feature>
<dbReference type="KEGG" id="cvn:111100836"/>
<dbReference type="GeneID" id="111100836"/>
<dbReference type="GO" id="GO:0005737">
    <property type="term" value="C:cytoplasm"/>
    <property type="evidence" value="ECO:0007669"/>
    <property type="project" value="UniProtKB-SubCell"/>
</dbReference>
<proteinExistence type="predicted"/>
<gene>
    <name evidence="7" type="primary">LOC111100836</name>
</gene>
<organism evidence="6 7">
    <name type="scientific">Crassostrea virginica</name>
    <name type="common">Eastern oyster</name>
    <dbReference type="NCBI Taxonomy" id="6565"/>
    <lineage>
        <taxon>Eukaryota</taxon>
        <taxon>Metazoa</taxon>
        <taxon>Spiralia</taxon>
        <taxon>Lophotrochozoa</taxon>
        <taxon>Mollusca</taxon>
        <taxon>Bivalvia</taxon>
        <taxon>Autobranchia</taxon>
        <taxon>Pteriomorphia</taxon>
        <taxon>Ostreida</taxon>
        <taxon>Ostreoidea</taxon>
        <taxon>Ostreidae</taxon>
        <taxon>Crassostrea</taxon>
    </lineage>
</organism>
<sequence>MEKCLLDLIMSPNCPPIVIHDLIEHWKARHWNIESLSHQISGKLSCKLSPKTDQNLWETQCIHKMITMREYAEWGQQKKDPTNPLSHYDPKEYSCYIDYKYMKDIASDEIMKDVDWGVFGFPDRDGEESTLWIGTEGCYTNCHYDTYGFNLVAQLQGRKRWVLFPPWEGVNLYPTRIPYEESSVFSEVNIKNPDLQQHPLFKNARPYTVVLEPGQVLYVPHHWWHHVESLENSISVNTWIEIMEDSESRLSEAVTRCLLTPLLTARGELEDKQTENSTWVNPGEEILSSNENIQLLQMVLSLNSNQTKQKKSNQERLCEALKNVPIKKKNGLKKRKRKHSKSDHEKKAKVLNSSDVAENKYHRGNIFCGVDSEEELETEDLQFSSARNGPCVVILESENKMKTHSSIESAGEFKSECYDKLEEENKSELDLNVNHDNKKEEVGNQSKSDHENENYLIFDKVDAEQSTLADSEMSLLYNCNSRTAFFKKFVKSVTHPNVIREIIKEFNSF</sequence>
<dbReference type="Proteomes" id="UP000694844">
    <property type="component" value="Chromosome 6"/>
</dbReference>
<name>A0A8B8AFC5_CRAVI</name>
<dbReference type="RefSeq" id="XP_022288659.1">
    <property type="nucleotide sequence ID" value="XM_022432951.1"/>
</dbReference>
<dbReference type="Gene3D" id="2.60.120.650">
    <property type="entry name" value="Cupin"/>
    <property type="match status" value="1"/>
</dbReference>